<dbReference type="EMBL" id="SMMG02000007">
    <property type="protein sequence ID" value="KAA3467332.1"/>
    <property type="molecule type" value="Genomic_DNA"/>
</dbReference>
<dbReference type="Gene3D" id="3.30.420.10">
    <property type="entry name" value="Ribonuclease H-like superfamily/Ribonuclease H"/>
    <property type="match status" value="1"/>
</dbReference>
<dbReference type="InterPro" id="IPR012337">
    <property type="entry name" value="RNaseH-like_sf"/>
</dbReference>
<keyword evidence="7" id="KW-0695">RNA-directed DNA polymerase</keyword>
<keyword evidence="8" id="KW-0239">DNA-directed DNA polymerase</keyword>
<accession>A0A5B6VDZ7</accession>
<gene>
    <name evidence="11" type="ORF">EPI10_002355</name>
</gene>
<keyword evidence="3" id="KW-0255">Endonuclease</keyword>
<dbReference type="OrthoDB" id="1751476at2759"/>
<evidence type="ECO:0000256" key="2">
    <source>
        <dbReference type="ARBA" id="ARBA00022723"/>
    </source>
</evidence>
<evidence type="ECO:0000256" key="5">
    <source>
        <dbReference type="ARBA" id="ARBA00022842"/>
    </source>
</evidence>
<organism evidence="11 12">
    <name type="scientific">Gossypium australe</name>
    <dbReference type="NCBI Taxonomy" id="47621"/>
    <lineage>
        <taxon>Eukaryota</taxon>
        <taxon>Viridiplantae</taxon>
        <taxon>Streptophyta</taxon>
        <taxon>Embryophyta</taxon>
        <taxon>Tracheophyta</taxon>
        <taxon>Spermatophyta</taxon>
        <taxon>Magnoliopsida</taxon>
        <taxon>eudicotyledons</taxon>
        <taxon>Gunneridae</taxon>
        <taxon>Pentapetalae</taxon>
        <taxon>rosids</taxon>
        <taxon>malvids</taxon>
        <taxon>Malvales</taxon>
        <taxon>Malvaceae</taxon>
        <taxon>Malvoideae</taxon>
        <taxon>Gossypium</taxon>
    </lineage>
</organism>
<comment type="caution">
    <text evidence="11">The sequence shown here is derived from an EMBL/GenBank/DDBJ whole genome shotgun (WGS) entry which is preliminary data.</text>
</comment>
<keyword evidence="9" id="KW-0233">DNA recombination</keyword>
<dbReference type="PANTHER" id="PTHR42648">
    <property type="entry name" value="TRANSPOSASE, PUTATIVE-RELATED"/>
    <property type="match status" value="1"/>
</dbReference>
<dbReference type="GO" id="GO:0006310">
    <property type="term" value="P:DNA recombination"/>
    <property type="evidence" value="ECO:0007669"/>
    <property type="project" value="UniProtKB-KW"/>
</dbReference>
<evidence type="ECO:0000256" key="9">
    <source>
        <dbReference type="ARBA" id="ARBA00023172"/>
    </source>
</evidence>
<dbReference type="InterPro" id="IPR001584">
    <property type="entry name" value="Integrase_cat-core"/>
</dbReference>
<dbReference type="SUPFAM" id="SSF53098">
    <property type="entry name" value="Ribonuclease H-like"/>
    <property type="match status" value="1"/>
</dbReference>
<dbReference type="GO" id="GO:0003964">
    <property type="term" value="F:RNA-directed DNA polymerase activity"/>
    <property type="evidence" value="ECO:0007669"/>
    <property type="project" value="UniProtKB-KW"/>
</dbReference>
<keyword evidence="8" id="KW-0808">Transferase</keyword>
<sequence length="108" mass="12730">MFLLLKRIISLNYAIYNDYRRMIWVYFFHSKAATIETFKKFKGVHRELTTPYTPQQNGVAKHKNRTIVEMARSLLKSKGLPDKFWVENVVVVYLLNLSSTKTVLNQMS</sequence>
<evidence type="ECO:0000313" key="12">
    <source>
        <dbReference type="Proteomes" id="UP000325315"/>
    </source>
</evidence>
<dbReference type="InterPro" id="IPR039537">
    <property type="entry name" value="Retrotran_Ty1/copia-like"/>
</dbReference>
<evidence type="ECO:0000256" key="6">
    <source>
        <dbReference type="ARBA" id="ARBA00022908"/>
    </source>
</evidence>
<keyword evidence="8" id="KW-0548">Nucleotidyltransferase</keyword>
<dbReference type="GO" id="GO:0003676">
    <property type="term" value="F:nucleic acid binding"/>
    <property type="evidence" value="ECO:0007669"/>
    <property type="project" value="InterPro"/>
</dbReference>
<dbReference type="GO" id="GO:0003887">
    <property type="term" value="F:DNA-directed DNA polymerase activity"/>
    <property type="evidence" value="ECO:0007669"/>
    <property type="project" value="UniProtKB-KW"/>
</dbReference>
<feature type="domain" description="Integrase catalytic" evidence="10">
    <location>
        <begin position="1"/>
        <end position="108"/>
    </location>
</feature>
<evidence type="ECO:0000256" key="1">
    <source>
        <dbReference type="ARBA" id="ARBA00022722"/>
    </source>
</evidence>
<dbReference type="GO" id="GO:0004519">
    <property type="term" value="F:endonuclease activity"/>
    <property type="evidence" value="ECO:0007669"/>
    <property type="project" value="UniProtKB-KW"/>
</dbReference>
<dbReference type="GO" id="GO:0015074">
    <property type="term" value="P:DNA integration"/>
    <property type="evidence" value="ECO:0007669"/>
    <property type="project" value="UniProtKB-KW"/>
</dbReference>
<dbReference type="AlphaFoldDB" id="A0A5B6VDZ7"/>
<keyword evidence="6" id="KW-0229">DNA integration</keyword>
<reference evidence="12" key="1">
    <citation type="journal article" date="2019" name="Plant Biotechnol. J.">
        <title>Genome sequencing of the Australian wild diploid species Gossypium australe highlights disease resistance and delayed gland morphogenesis.</title>
        <authorList>
            <person name="Cai Y."/>
            <person name="Cai X."/>
            <person name="Wang Q."/>
            <person name="Wang P."/>
            <person name="Zhang Y."/>
            <person name="Cai C."/>
            <person name="Xu Y."/>
            <person name="Wang K."/>
            <person name="Zhou Z."/>
            <person name="Wang C."/>
            <person name="Geng S."/>
            <person name="Li B."/>
            <person name="Dong Q."/>
            <person name="Hou Y."/>
            <person name="Wang H."/>
            <person name="Ai P."/>
            <person name="Liu Z."/>
            <person name="Yi F."/>
            <person name="Sun M."/>
            <person name="An G."/>
            <person name="Cheng J."/>
            <person name="Zhang Y."/>
            <person name="Shi Q."/>
            <person name="Xie Y."/>
            <person name="Shi X."/>
            <person name="Chang Y."/>
            <person name="Huang F."/>
            <person name="Chen Y."/>
            <person name="Hong S."/>
            <person name="Mi L."/>
            <person name="Sun Q."/>
            <person name="Zhang L."/>
            <person name="Zhou B."/>
            <person name="Peng R."/>
            <person name="Zhang X."/>
            <person name="Liu F."/>
        </authorList>
    </citation>
    <scope>NUCLEOTIDE SEQUENCE [LARGE SCALE GENOMIC DNA]</scope>
    <source>
        <strain evidence="12">cv. PA1801</strain>
    </source>
</reference>
<dbReference type="PROSITE" id="PS50994">
    <property type="entry name" value="INTEGRASE"/>
    <property type="match status" value="1"/>
</dbReference>
<evidence type="ECO:0000256" key="8">
    <source>
        <dbReference type="ARBA" id="ARBA00022932"/>
    </source>
</evidence>
<dbReference type="GO" id="GO:0046872">
    <property type="term" value="F:metal ion binding"/>
    <property type="evidence" value="ECO:0007669"/>
    <property type="project" value="UniProtKB-KW"/>
</dbReference>
<keyword evidence="4" id="KW-0378">Hydrolase</keyword>
<proteinExistence type="predicted"/>
<keyword evidence="5" id="KW-0460">Magnesium</keyword>
<dbReference type="GO" id="GO:0016787">
    <property type="term" value="F:hydrolase activity"/>
    <property type="evidence" value="ECO:0007669"/>
    <property type="project" value="UniProtKB-KW"/>
</dbReference>
<dbReference type="InterPro" id="IPR036397">
    <property type="entry name" value="RNaseH_sf"/>
</dbReference>
<keyword evidence="1" id="KW-0540">Nuclease</keyword>
<keyword evidence="2" id="KW-0479">Metal-binding</keyword>
<name>A0A5B6VDZ7_9ROSI</name>
<protein>
    <submittedName>
        <fullName evidence="11">Retrovirus-related Pol polyprotein from transposon TNT 1-94</fullName>
    </submittedName>
</protein>
<keyword evidence="12" id="KW-1185">Reference proteome</keyword>
<dbReference type="PANTHER" id="PTHR42648:SF11">
    <property type="entry name" value="TRANSPOSON TY4-P GAG-POL POLYPROTEIN"/>
    <property type="match status" value="1"/>
</dbReference>
<evidence type="ECO:0000256" key="3">
    <source>
        <dbReference type="ARBA" id="ARBA00022759"/>
    </source>
</evidence>
<evidence type="ECO:0000259" key="10">
    <source>
        <dbReference type="PROSITE" id="PS50994"/>
    </source>
</evidence>
<evidence type="ECO:0000313" key="11">
    <source>
        <dbReference type="EMBL" id="KAA3467332.1"/>
    </source>
</evidence>
<dbReference type="Proteomes" id="UP000325315">
    <property type="component" value="Unassembled WGS sequence"/>
</dbReference>
<evidence type="ECO:0000256" key="4">
    <source>
        <dbReference type="ARBA" id="ARBA00022801"/>
    </source>
</evidence>
<evidence type="ECO:0000256" key="7">
    <source>
        <dbReference type="ARBA" id="ARBA00022918"/>
    </source>
</evidence>